<dbReference type="PROSITE" id="PS50113">
    <property type="entry name" value="PAC"/>
    <property type="match status" value="1"/>
</dbReference>
<evidence type="ECO:0000259" key="5">
    <source>
        <dbReference type="PROSITE" id="PS50122"/>
    </source>
</evidence>
<dbReference type="PANTHER" id="PTHR44757:SF2">
    <property type="entry name" value="BIOFILM ARCHITECTURE MAINTENANCE PROTEIN MBAA"/>
    <property type="match status" value="1"/>
</dbReference>
<dbReference type="PANTHER" id="PTHR44757">
    <property type="entry name" value="DIGUANYLATE CYCLASE DGCP"/>
    <property type="match status" value="1"/>
</dbReference>
<dbReference type="InterPro" id="IPR035965">
    <property type="entry name" value="PAS-like_dom_sf"/>
</dbReference>
<evidence type="ECO:0000313" key="9">
    <source>
        <dbReference type="EMBL" id="MCQ8181307.1"/>
    </source>
</evidence>
<reference evidence="9 10" key="1">
    <citation type="submission" date="2022-07" db="EMBL/GenBank/DDBJ databases">
        <title>Methylomonas rivi sp. nov., Methylomonas rosea sp. nov., Methylomonas aureus sp. nov. and Methylomonas subterranea sp. nov., four novel methanotrophs isolated from a freshwater creek and the deep terrestrial subsurface.</title>
        <authorList>
            <person name="Abin C."/>
            <person name="Sankaranarayanan K."/>
            <person name="Garner C."/>
            <person name="Sindelar R."/>
            <person name="Kotary K."/>
            <person name="Garner R."/>
            <person name="Barclay S."/>
            <person name="Lawson P."/>
            <person name="Krumholz L."/>
        </authorList>
    </citation>
    <scope>NUCLEOTIDE SEQUENCE [LARGE SCALE GENOMIC DNA]</scope>
    <source>
        <strain evidence="9 10">SURF-1</strain>
    </source>
</reference>
<evidence type="ECO:0000259" key="3">
    <source>
        <dbReference type="PROSITE" id="PS50112"/>
    </source>
</evidence>
<protein>
    <submittedName>
        <fullName evidence="9">EAL domain-containing protein</fullName>
    </submittedName>
</protein>
<evidence type="ECO:0000259" key="6">
    <source>
        <dbReference type="PROSITE" id="PS50123"/>
    </source>
</evidence>
<dbReference type="Pfam" id="PF00990">
    <property type="entry name" value="GGDEF"/>
    <property type="match status" value="1"/>
</dbReference>
<dbReference type="Proteomes" id="UP001524569">
    <property type="component" value="Unassembled WGS sequence"/>
</dbReference>
<dbReference type="CDD" id="cd01949">
    <property type="entry name" value="GGDEF"/>
    <property type="match status" value="1"/>
</dbReference>
<feature type="domain" description="CheB-type methylesterase" evidence="5">
    <location>
        <begin position="4"/>
        <end position="195"/>
    </location>
</feature>
<dbReference type="Pfam" id="PF13426">
    <property type="entry name" value="PAS_9"/>
    <property type="match status" value="1"/>
</dbReference>
<dbReference type="SUPFAM" id="SSF47757">
    <property type="entry name" value="Chemotaxis receptor methyltransferase CheR, N-terminal domain"/>
    <property type="match status" value="1"/>
</dbReference>
<dbReference type="Gene3D" id="3.40.50.150">
    <property type="entry name" value="Vaccinia Virus protein VP39"/>
    <property type="match status" value="1"/>
</dbReference>
<accession>A0ABT1UGE3</accession>
<dbReference type="SMART" id="SM00138">
    <property type="entry name" value="MeTrc"/>
    <property type="match status" value="1"/>
</dbReference>
<dbReference type="InterPro" id="IPR000780">
    <property type="entry name" value="CheR_MeTrfase"/>
</dbReference>
<dbReference type="Gene3D" id="3.30.70.270">
    <property type="match status" value="1"/>
</dbReference>
<evidence type="ECO:0000259" key="8">
    <source>
        <dbReference type="PROSITE" id="PS50887"/>
    </source>
</evidence>
<dbReference type="InterPro" id="IPR001633">
    <property type="entry name" value="EAL_dom"/>
</dbReference>
<dbReference type="SUPFAM" id="SSF52738">
    <property type="entry name" value="Methylesterase CheB, C-terminal domain"/>
    <property type="match status" value="1"/>
</dbReference>
<dbReference type="NCBIfam" id="TIGR00229">
    <property type="entry name" value="sensory_box"/>
    <property type="match status" value="2"/>
</dbReference>
<dbReference type="PROSITE" id="PS50883">
    <property type="entry name" value="EAL"/>
    <property type="match status" value="1"/>
</dbReference>
<dbReference type="PROSITE" id="PS50112">
    <property type="entry name" value="PAS"/>
    <property type="match status" value="1"/>
</dbReference>
<dbReference type="SUPFAM" id="SSF55785">
    <property type="entry name" value="PYP-like sensor domain (PAS domain)"/>
    <property type="match status" value="3"/>
</dbReference>
<sequence>MLEPNSSSKLYVVGIGASAGGLEAISQLISQLRPELPCAYVVLQHLSPSYRSMMVEILSRETVLKVKEAQNGDLPEAGFIYVVPANYNAYIKERHLILVTAQPEVVPKPSINQFLISLAAEEGDSAIGIVLSGTGSDGVAGLRAIQAAGGFTFAQTPESAKYDGMPRSAIEAGVADHILPPEDIGARLQQLLETPAPNPEVIPPPDQLDQLLGKLRDKLHLDFSGYKIGTLLRRVRRRQIATSKLELKDYLDWVDRDSGELDALARDILISVTAFFRDREAFAALGSSIQELCKRKPSGGEIRVWVAGCASGEEAYSVAMLIAEALGERLQHHRVQVFATDIDDDALNVARRGIYPAASMAEVPAELLGRYFSPANQAYEAGKLLRDMIVFARHNLVSDPPFLRLDLVSCRNVLIYFDSPLQAKVLQTFHFGLQKEGCLFLGRSESVAQAEQLFTPLDRRERLFKKTGDSAILPGPVNTASFKSPLHKRDHKQEALLSGLVRHYGVTAALIDSKGNIQHTVGKVDHYLQFPVGSTRLSIADVSVPQLRGELLTLLHQCEQTGKPQRGRKRKLSNERFRIYVEPIADSNSQYRLVLFVPDRADAANDEPAGLTPNRALEDELVATREHLQALVEELATANEEMQALNEETQASNEELQATNEELEAANEELQATNEELISLNEELSVKTQELARLTEEYAHLYDALQFPILVFDRACQLIRFNAPAARHFDLRPTALRQHVSRLRLPESMKHLDNLLGSTLAHADRIERAVKFNERCLQLAITPGLDATGNVVTLVATLIDITEISQAQTQLQKSQSRLSALMENTTVIFAMKDTKGDYLYANRRFLEYFDIPAEGYLGKNDFNLLPKDLAAKIWSADLEALRMQKAVVCEHVINNGSETHHLRTVHQSLQDEDGIPTAFITEAEDVTAAKHAEQQLRITARVFEQAGEAIAVTNPKGVIETVNAAFTHITGYLMEESIGHTVGFLLKSGRHSLEFYQSMWQALNQKGYWQGEIWNKRKNGEIFPEWLTINRIDDKDGNPEHFVAVFSDITSIKDSQRKAEYLATHDPLTGLPNRALFQDRLRHSLAKARRSNNQVALLFIDLDNFKNINDSLGHDYGDELLKLAAARLTDVVRDIDTVARLGGDEFTAILSDCNVKTAQAIAQRLLDDLCASFEIDGRSLFISASIGIAFFPEDSNDSQGLIKAADTAMYRAKEQGRNRIGLFKPDMQIKLLKQQALESGLREAIRQKRLRLVYQPKYRIEAGKQLIGAEALLRWHDPELGDISPAEFIPIAESSGFMLDLGEHVLQLLLAQIAYWLGQGLHVPTIALNVSAKSIREIHFANKMLSSLQRYGVAARQIQVEITESALLENSVTVRNNILAIHEAGVGIAIDDFGTGYSSLSYLKHLPLTELKIDKSFVESLGERAEDEAIARAILGLAGALNLKTVAEGVENEQQLRWLQQNGCDIYQGYLFSKPLETDNFEDLLAGLRL</sequence>
<dbReference type="Pfam" id="PF13596">
    <property type="entry name" value="PAS_10"/>
    <property type="match status" value="1"/>
</dbReference>
<dbReference type="RefSeq" id="WP_256610599.1">
    <property type="nucleotide sequence ID" value="NZ_JANIBM010000008.1"/>
</dbReference>
<feature type="domain" description="GGDEF" evidence="8">
    <location>
        <begin position="1093"/>
        <end position="1225"/>
    </location>
</feature>
<feature type="active site" evidence="1">
    <location>
        <position position="18"/>
    </location>
</feature>
<dbReference type="SUPFAM" id="SSF55073">
    <property type="entry name" value="Nucleotide cyclase"/>
    <property type="match status" value="1"/>
</dbReference>
<dbReference type="Gene3D" id="3.40.50.180">
    <property type="entry name" value="Methylesterase CheB, C-terminal domain"/>
    <property type="match status" value="1"/>
</dbReference>
<dbReference type="InterPro" id="IPR000014">
    <property type="entry name" value="PAS"/>
</dbReference>
<dbReference type="Gene3D" id="3.30.450.20">
    <property type="entry name" value="PAS domain"/>
    <property type="match status" value="3"/>
</dbReference>
<dbReference type="SMART" id="SM00086">
    <property type="entry name" value="PAC"/>
    <property type="match status" value="1"/>
</dbReference>
<dbReference type="Pfam" id="PF01339">
    <property type="entry name" value="CheB_methylest"/>
    <property type="match status" value="1"/>
</dbReference>
<dbReference type="InterPro" id="IPR000700">
    <property type="entry name" value="PAS-assoc_C"/>
</dbReference>
<dbReference type="PROSITE" id="PS50122">
    <property type="entry name" value="CHEB"/>
    <property type="match status" value="1"/>
</dbReference>
<evidence type="ECO:0000259" key="7">
    <source>
        <dbReference type="PROSITE" id="PS50883"/>
    </source>
</evidence>
<evidence type="ECO:0000313" key="10">
    <source>
        <dbReference type="Proteomes" id="UP001524569"/>
    </source>
</evidence>
<feature type="active site" evidence="1">
    <location>
        <position position="45"/>
    </location>
</feature>
<dbReference type="InterPro" id="IPR052155">
    <property type="entry name" value="Biofilm_reg_signaling"/>
</dbReference>
<feature type="coiled-coil region" evidence="2">
    <location>
        <begin position="614"/>
        <end position="697"/>
    </location>
</feature>
<evidence type="ECO:0000256" key="2">
    <source>
        <dbReference type="SAM" id="Coils"/>
    </source>
</evidence>
<dbReference type="InterPro" id="IPR022642">
    <property type="entry name" value="CheR_C"/>
</dbReference>
<dbReference type="Pfam" id="PF01739">
    <property type="entry name" value="CheR"/>
    <property type="match status" value="1"/>
</dbReference>
<gene>
    <name evidence="9" type="ORF">NP603_09310</name>
</gene>
<evidence type="ECO:0000259" key="4">
    <source>
        <dbReference type="PROSITE" id="PS50113"/>
    </source>
</evidence>
<keyword evidence="1" id="KW-0145">Chemotaxis</keyword>
<dbReference type="InterPro" id="IPR035919">
    <property type="entry name" value="EAL_sf"/>
</dbReference>
<dbReference type="InterPro" id="IPR043128">
    <property type="entry name" value="Rev_trsase/Diguanyl_cyclase"/>
</dbReference>
<dbReference type="PROSITE" id="PS50887">
    <property type="entry name" value="GGDEF"/>
    <property type="match status" value="1"/>
</dbReference>
<dbReference type="CDD" id="cd00130">
    <property type="entry name" value="PAS"/>
    <property type="match status" value="2"/>
</dbReference>
<dbReference type="InterPro" id="IPR029787">
    <property type="entry name" value="Nucleotide_cyclase"/>
</dbReference>
<feature type="domain" description="PAC" evidence="4">
    <location>
        <begin position="1009"/>
        <end position="1061"/>
    </location>
</feature>
<dbReference type="CDD" id="cd16434">
    <property type="entry name" value="CheB-CheR_fusion"/>
    <property type="match status" value="1"/>
</dbReference>
<dbReference type="SUPFAM" id="SSF141868">
    <property type="entry name" value="EAL domain-like"/>
    <property type="match status" value="1"/>
</dbReference>
<dbReference type="CDD" id="cd01948">
    <property type="entry name" value="EAL"/>
    <property type="match status" value="1"/>
</dbReference>
<dbReference type="InterPro" id="IPR035909">
    <property type="entry name" value="CheB_C"/>
</dbReference>
<dbReference type="Pfam" id="PF08448">
    <property type="entry name" value="PAS_4"/>
    <property type="match status" value="1"/>
</dbReference>
<feature type="active site" evidence="1">
    <location>
        <position position="137"/>
    </location>
</feature>
<dbReference type="Pfam" id="PF00563">
    <property type="entry name" value="EAL"/>
    <property type="match status" value="1"/>
</dbReference>
<dbReference type="InterPro" id="IPR013656">
    <property type="entry name" value="PAS_4"/>
</dbReference>
<dbReference type="PRINTS" id="PR00996">
    <property type="entry name" value="CHERMTFRASE"/>
</dbReference>
<name>A0ABT1UGE3_9GAMM</name>
<dbReference type="Gene3D" id="3.20.20.450">
    <property type="entry name" value="EAL domain"/>
    <property type="match status" value="1"/>
</dbReference>
<keyword evidence="10" id="KW-1185">Reference proteome</keyword>
<evidence type="ECO:0000256" key="1">
    <source>
        <dbReference type="PROSITE-ProRule" id="PRU00050"/>
    </source>
</evidence>
<comment type="caution">
    <text evidence="9">The sequence shown here is derived from an EMBL/GenBank/DDBJ whole genome shotgun (WGS) entry which is preliminary data.</text>
</comment>
<keyword evidence="2" id="KW-0175">Coiled coil</keyword>
<dbReference type="PROSITE" id="PS50123">
    <property type="entry name" value="CHER"/>
    <property type="match status" value="1"/>
</dbReference>
<feature type="domain" description="CheR-type methyltransferase" evidence="6">
    <location>
        <begin position="215"/>
        <end position="468"/>
    </location>
</feature>
<dbReference type="InterPro" id="IPR001610">
    <property type="entry name" value="PAC"/>
</dbReference>
<feature type="domain" description="EAL" evidence="7">
    <location>
        <begin position="1234"/>
        <end position="1489"/>
    </location>
</feature>
<keyword evidence="1" id="KW-0378">Hydrolase</keyword>
<dbReference type="EMBL" id="JANIBM010000008">
    <property type="protein sequence ID" value="MCQ8181307.1"/>
    <property type="molecule type" value="Genomic_DNA"/>
</dbReference>
<dbReference type="NCBIfam" id="TIGR00254">
    <property type="entry name" value="GGDEF"/>
    <property type="match status" value="1"/>
</dbReference>
<organism evidence="9 10">
    <name type="scientific">Methylomonas aurea</name>
    <dbReference type="NCBI Taxonomy" id="2952224"/>
    <lineage>
        <taxon>Bacteria</taxon>
        <taxon>Pseudomonadati</taxon>
        <taxon>Pseudomonadota</taxon>
        <taxon>Gammaproteobacteria</taxon>
        <taxon>Methylococcales</taxon>
        <taxon>Methylococcaceae</taxon>
        <taxon>Methylomonas</taxon>
    </lineage>
</organism>
<proteinExistence type="predicted"/>
<dbReference type="SMART" id="SM00052">
    <property type="entry name" value="EAL"/>
    <property type="match status" value="1"/>
</dbReference>
<dbReference type="InterPro" id="IPR000160">
    <property type="entry name" value="GGDEF_dom"/>
</dbReference>
<dbReference type="InterPro" id="IPR000673">
    <property type="entry name" value="Sig_transdc_resp-reg_Me-estase"/>
</dbReference>
<dbReference type="InterPro" id="IPR029063">
    <property type="entry name" value="SAM-dependent_MTases_sf"/>
</dbReference>
<dbReference type="SMART" id="SM00267">
    <property type="entry name" value="GGDEF"/>
    <property type="match status" value="1"/>
</dbReference>
<dbReference type="SMART" id="SM00091">
    <property type="entry name" value="PAS"/>
    <property type="match status" value="3"/>
</dbReference>
<feature type="domain" description="PAS" evidence="3">
    <location>
        <begin position="935"/>
        <end position="981"/>
    </location>
</feature>
<dbReference type="SUPFAM" id="SSF53335">
    <property type="entry name" value="S-adenosyl-L-methionine-dependent methyltransferases"/>
    <property type="match status" value="1"/>
</dbReference>